<feature type="domain" description="Death" evidence="11">
    <location>
        <begin position="1406"/>
        <end position="1483"/>
    </location>
</feature>
<feature type="region of interest" description="Disordered" evidence="10">
    <location>
        <begin position="1710"/>
        <end position="1741"/>
    </location>
</feature>
<dbReference type="PROSITE" id="PS50017">
    <property type="entry name" value="DEATH_DOMAIN"/>
    <property type="match status" value="1"/>
</dbReference>
<feature type="repeat" description="ANK" evidence="9">
    <location>
        <begin position="467"/>
        <end position="499"/>
    </location>
</feature>
<keyword evidence="5" id="KW-0677">Repeat</keyword>
<dbReference type="InterPro" id="IPR000906">
    <property type="entry name" value="ZU5_dom"/>
</dbReference>
<dbReference type="GO" id="GO:0005856">
    <property type="term" value="C:cytoskeleton"/>
    <property type="evidence" value="ECO:0007669"/>
    <property type="project" value="UniProtKB-SubCell"/>
</dbReference>
<feature type="repeat" description="ANK" evidence="9">
    <location>
        <begin position="599"/>
        <end position="631"/>
    </location>
</feature>
<dbReference type="Proteomes" id="UP001153737">
    <property type="component" value="Chromosome 13"/>
</dbReference>
<keyword evidence="7" id="KW-0472">Membrane</keyword>
<feature type="repeat" description="ANK" evidence="9">
    <location>
        <begin position="665"/>
        <end position="697"/>
    </location>
</feature>
<dbReference type="Pfam" id="PF00023">
    <property type="entry name" value="Ank"/>
    <property type="match status" value="1"/>
</dbReference>
<feature type="repeat" description="ANK" evidence="9">
    <location>
        <begin position="42"/>
        <end position="74"/>
    </location>
</feature>
<dbReference type="InterPro" id="IPR051165">
    <property type="entry name" value="Multifunctional_ANK_Repeat"/>
</dbReference>
<dbReference type="GO" id="GO:0007165">
    <property type="term" value="P:signal transduction"/>
    <property type="evidence" value="ECO:0007669"/>
    <property type="project" value="InterPro"/>
</dbReference>
<feature type="domain" description="ZU5" evidence="12">
    <location>
        <begin position="1081"/>
        <end position="1228"/>
    </location>
</feature>
<organism evidence="13 14">
    <name type="scientific">Phaedon cochleariae</name>
    <name type="common">Mustard beetle</name>
    <dbReference type="NCBI Taxonomy" id="80249"/>
    <lineage>
        <taxon>Eukaryota</taxon>
        <taxon>Metazoa</taxon>
        <taxon>Ecdysozoa</taxon>
        <taxon>Arthropoda</taxon>
        <taxon>Hexapoda</taxon>
        <taxon>Insecta</taxon>
        <taxon>Pterygota</taxon>
        <taxon>Neoptera</taxon>
        <taxon>Endopterygota</taxon>
        <taxon>Coleoptera</taxon>
        <taxon>Polyphaga</taxon>
        <taxon>Cucujiformia</taxon>
        <taxon>Chrysomeloidea</taxon>
        <taxon>Chrysomelidae</taxon>
        <taxon>Chrysomelinae</taxon>
        <taxon>Chrysomelini</taxon>
        <taxon>Phaedon</taxon>
    </lineage>
</organism>
<dbReference type="PROSITE" id="PS50088">
    <property type="entry name" value="ANK_REPEAT"/>
    <property type="match status" value="21"/>
</dbReference>
<feature type="non-terminal residue" evidence="13">
    <location>
        <position position="1"/>
    </location>
</feature>
<name>A0A9N9SBF9_PHACE</name>
<dbReference type="Gene3D" id="2.60.40.2660">
    <property type="match status" value="1"/>
</dbReference>
<dbReference type="Pfam" id="PF00531">
    <property type="entry name" value="Death"/>
    <property type="match status" value="1"/>
</dbReference>
<dbReference type="Pfam" id="PF13637">
    <property type="entry name" value="Ank_4"/>
    <property type="match status" value="1"/>
</dbReference>
<evidence type="ECO:0000256" key="2">
    <source>
        <dbReference type="ARBA" id="ARBA00004370"/>
    </source>
</evidence>
<evidence type="ECO:0008006" key="15">
    <source>
        <dbReference type="Google" id="ProtNLM"/>
    </source>
</evidence>
<dbReference type="InterPro" id="IPR011029">
    <property type="entry name" value="DEATH-like_dom_sf"/>
</dbReference>
<feature type="repeat" description="ANK" evidence="9">
    <location>
        <begin position="401"/>
        <end position="433"/>
    </location>
</feature>
<feature type="repeat" description="ANK" evidence="9">
    <location>
        <begin position="141"/>
        <end position="164"/>
    </location>
</feature>
<feature type="repeat" description="ANK" evidence="9">
    <location>
        <begin position="302"/>
        <end position="334"/>
    </location>
</feature>
<feature type="repeat" description="ANK" evidence="9">
    <location>
        <begin position="236"/>
        <end position="268"/>
    </location>
</feature>
<dbReference type="InterPro" id="IPR036770">
    <property type="entry name" value="Ankyrin_rpt-contain_sf"/>
</dbReference>
<evidence type="ECO:0000313" key="14">
    <source>
        <dbReference type="Proteomes" id="UP001153737"/>
    </source>
</evidence>
<feature type="repeat" description="ANK" evidence="9">
    <location>
        <begin position="533"/>
        <end position="565"/>
    </location>
</feature>
<feature type="repeat" description="ANK" evidence="9">
    <location>
        <begin position="269"/>
        <end position="301"/>
    </location>
</feature>
<dbReference type="FunFam" id="1.25.40.20:FF:000095">
    <property type="entry name" value="Ankyrin 2, isoform J"/>
    <property type="match status" value="1"/>
</dbReference>
<sequence>MVTENGQSDGNTSFLRAARNGHIDKVLEHLKSNIDINTSNANGLNALHLASKDGHVDIVEQLLKRGAIVDAATKKGNTALHIASLAGQEEVVRLLVQHHASVNVQSQNGFTPLYMAAQENHDNVVRYLLANGANQSLSTEDGFTPLAVAMQQGHDKVVTVLLENDTRGKIRLPALHIAAKKDDVKAAKLLLENEHNPDVTSKSGFTPLHIASHYGNQQIANLLVQKGADVNYSAKHNITPLHVAAKWGKANMVALLLEHGATIEAKTRDGLTPLHCAARSGHEQVVDMLLERGAPISSKTKNGLAPLHMAAQGDHVDAARILLYHRAPVDEVTVDYLTALHVAAHCGHARVAKLLLDRQADANARALNGFTPLHIACKKNRIKVVELLLKHGASIGATTESGLTPLHVASFMGCMNIVIYLLQHDANPDVPTVRGETPLHLAARANQTDIIRILLRNGAQVDARAREQQTPLHIASRLGNVDIVMLLLQHGAKVDNTTKDMYTALHIAAKEGQDEVAAVLLDNGASLDATTKKGFTPLHLAAKYGHLKVAKLLLQKEAPVDAQGKNGVTPLHVASHYDHQNVALLLLDKGASPHAIAKNGHTPLHIAGRKNQMDIANTLLEYGAQPNAESKAGFTPLHLSAQEGHGEMSALLLEHKADANHEAKNGLTPLHLCAQEDRVPVAEVLVKNGAEVNAPTKGGYTPLHIASHYGQTSMVRFLLQNGANIESTTSLKYTPLHQAAQQGHANIVNILLENNADPNAVTMTGQTPLNIAQKLGYITVIETLKVVTTVTTITTTTTTNIEEKYRVQAPELMHETFMSDSEEEGEDTVLGDQTYRYLTADEMKSLGDDSLPIDVTRDERIDSNRMATSGDSNMLPPQHIEDSISPEHVHQNYTEYIKKYAPDNVDIARHPINIGKLHWKNFLVSFLVDARGGAMRGCRHSGVRVIVPPRCAPSPTRITCRYVRPQRTPHPPPLMEGEALASRVLELGPVGAKFLGPVIIEVPHFAALRGKEREIVILRSDNGESWKEHTVDSVEEVLNEVLHDSFDAEDLNQMEDVATGRITRIVTQDFPQYFAVVSRVRQEVHAIGPEGGMVSSTVVPQVQAVFPEGALTKKIKVGLQAQPIDPELTAKLLGHSVAVSPVVTVEPRRRKFHKAITLSMPAPRAHSQGMINQYSGSAPTLRLLCSITGGTTRAQWEDVTGSTPLTFVNDCVSFTTTVSARFWLMDCRNISDATKMATELYKEAIHVPFMAKFVVFAKRVDPLEARLRVFCMTDDKEDKTLEHQEHFTEVAKSRDVEVLEGKQQYVEFAGNLVPVTKSGEQLTFSFRAFRENRLPFSVRVKDQHAEAVSRCLFMKESKVPKGDQPQQPICILNIVLPDDIVTDTISLSDLDSKSTLLSENFDYYRPDPRLADMSNLLGDHWVPLANQLGLTPSEINVIKSEYPDSVAKQAQSMLRMWLSQSGNKAKTNTLENALRRIGREDIIPQCLNVDQGSRTITRIKHEEIGKYRLKKEKDVDSLDKGAVTEDVALRLIADRQEGKKKLESYDKYSAEEKVVEKSDEEEEETFEKPVAERREKIEKRLSSDRTIPASTQRREIVQEITTIKQQSLVEDKIAEVQQKVKTTEEQTKTTLVKTVAPEAKTVSPDAKTVSPDFTKTVSRTVEIKTTLPSDSRVRDSEVTRISHKTAEDAELLEGVTQSLEKSRVMTKLIAEEDPKSPMFSKTPPPSPADFLIRTEQGTTIH</sequence>
<evidence type="ECO:0000256" key="9">
    <source>
        <dbReference type="PROSITE-ProRule" id="PRU00023"/>
    </source>
</evidence>
<evidence type="ECO:0000256" key="1">
    <source>
        <dbReference type="ARBA" id="ARBA00004245"/>
    </source>
</evidence>
<feature type="repeat" description="ANK" evidence="9">
    <location>
        <begin position="566"/>
        <end position="598"/>
    </location>
</feature>
<keyword evidence="6 9" id="KW-0040">ANK repeat</keyword>
<evidence type="ECO:0000256" key="8">
    <source>
        <dbReference type="ARBA" id="ARBA00023212"/>
    </source>
</evidence>
<dbReference type="CDD" id="cd08317">
    <property type="entry name" value="Death_ank"/>
    <property type="match status" value="1"/>
</dbReference>
<keyword evidence="3" id="KW-0963">Cytoplasm</keyword>
<feature type="repeat" description="ANK" evidence="9">
    <location>
        <begin position="368"/>
        <end position="400"/>
    </location>
</feature>
<feature type="repeat" description="ANK" evidence="9">
    <location>
        <begin position="203"/>
        <end position="235"/>
    </location>
</feature>
<dbReference type="PROSITE" id="PS50297">
    <property type="entry name" value="ANK_REP_REGION"/>
    <property type="match status" value="21"/>
</dbReference>
<feature type="repeat" description="ANK" evidence="9">
    <location>
        <begin position="698"/>
        <end position="730"/>
    </location>
</feature>
<dbReference type="PANTHER" id="PTHR24123">
    <property type="entry name" value="ANKYRIN REPEAT-CONTAINING"/>
    <property type="match status" value="1"/>
</dbReference>
<dbReference type="FunFam" id="2.60.220.30:FF:000001">
    <property type="entry name" value="Ankyrin-3 isoform 2"/>
    <property type="match status" value="1"/>
</dbReference>
<dbReference type="Pfam" id="PF12796">
    <property type="entry name" value="Ank_2"/>
    <property type="match status" value="7"/>
</dbReference>
<feature type="repeat" description="ANK" evidence="9">
    <location>
        <begin position="731"/>
        <end position="763"/>
    </location>
</feature>
<dbReference type="Pfam" id="PF13857">
    <property type="entry name" value="Ank_5"/>
    <property type="match status" value="1"/>
</dbReference>
<keyword evidence="8" id="KW-0206">Cytoskeleton</keyword>
<feature type="repeat" description="ANK" evidence="9">
    <location>
        <begin position="500"/>
        <end position="532"/>
    </location>
</feature>
<dbReference type="GO" id="GO:0016020">
    <property type="term" value="C:membrane"/>
    <property type="evidence" value="ECO:0007669"/>
    <property type="project" value="UniProtKB-SubCell"/>
</dbReference>
<evidence type="ECO:0000259" key="12">
    <source>
        <dbReference type="PROSITE" id="PS51145"/>
    </source>
</evidence>
<dbReference type="SMART" id="SM00005">
    <property type="entry name" value="DEATH"/>
    <property type="match status" value="1"/>
</dbReference>
<reference evidence="13" key="2">
    <citation type="submission" date="2022-10" db="EMBL/GenBank/DDBJ databases">
        <authorList>
            <consortium name="ENA_rothamsted_submissions"/>
            <consortium name="culmorum"/>
            <person name="King R."/>
        </authorList>
    </citation>
    <scope>NUCLEOTIDE SEQUENCE</scope>
</reference>
<evidence type="ECO:0000256" key="5">
    <source>
        <dbReference type="ARBA" id="ARBA00022737"/>
    </source>
</evidence>
<dbReference type="EMBL" id="OU896719">
    <property type="protein sequence ID" value="CAG9816367.1"/>
    <property type="molecule type" value="Genomic_DNA"/>
</dbReference>
<reference evidence="13" key="1">
    <citation type="submission" date="2022-01" db="EMBL/GenBank/DDBJ databases">
        <authorList>
            <person name="King R."/>
        </authorList>
    </citation>
    <scope>NUCLEOTIDE SEQUENCE</scope>
</reference>
<feature type="repeat" description="ANK" evidence="9">
    <location>
        <begin position="108"/>
        <end position="140"/>
    </location>
</feature>
<dbReference type="PRINTS" id="PR01415">
    <property type="entry name" value="ANKYRIN"/>
</dbReference>
<comment type="subcellular location">
    <subcellularLocation>
        <location evidence="1">Cytoplasm</location>
        <location evidence="1">Cytoskeleton</location>
    </subcellularLocation>
    <subcellularLocation>
        <location evidence="2">Membrane</location>
    </subcellularLocation>
</comment>
<dbReference type="SMART" id="SM00248">
    <property type="entry name" value="ANK"/>
    <property type="match status" value="23"/>
</dbReference>
<dbReference type="Pfam" id="PF17809">
    <property type="entry name" value="UPA_2"/>
    <property type="match status" value="1"/>
</dbReference>
<dbReference type="InterPro" id="IPR000488">
    <property type="entry name" value="Death_dom"/>
</dbReference>
<proteinExistence type="predicted"/>
<dbReference type="PANTHER" id="PTHR24123:SF141">
    <property type="entry name" value="ANKYRIN 2, ISOFORM U"/>
    <property type="match status" value="1"/>
</dbReference>
<feature type="repeat" description="ANK" evidence="9">
    <location>
        <begin position="335"/>
        <end position="367"/>
    </location>
</feature>
<keyword evidence="14" id="KW-1185">Reference proteome</keyword>
<dbReference type="OrthoDB" id="20872at2759"/>
<accession>A0A9N9SBF9</accession>
<evidence type="ECO:0000256" key="4">
    <source>
        <dbReference type="ARBA" id="ARBA00022553"/>
    </source>
</evidence>
<evidence type="ECO:0000256" key="6">
    <source>
        <dbReference type="ARBA" id="ARBA00023043"/>
    </source>
</evidence>
<evidence type="ECO:0000313" key="13">
    <source>
        <dbReference type="EMBL" id="CAG9816367.1"/>
    </source>
</evidence>
<evidence type="ECO:0000256" key="3">
    <source>
        <dbReference type="ARBA" id="ARBA00022490"/>
    </source>
</evidence>
<dbReference type="InterPro" id="IPR040745">
    <property type="entry name" value="Ankyrin_UPA"/>
</dbReference>
<gene>
    <name evidence="13" type="ORF">PHAECO_LOCUS3550</name>
</gene>
<feature type="repeat" description="ANK" evidence="9">
    <location>
        <begin position="75"/>
        <end position="107"/>
    </location>
</feature>
<dbReference type="Gene3D" id="1.10.533.10">
    <property type="entry name" value="Death Domain, Fas"/>
    <property type="match status" value="1"/>
</dbReference>
<protein>
    <recommendedName>
        <fullName evidence="15">Ankyrin-2</fullName>
    </recommendedName>
</protein>
<keyword evidence="4" id="KW-0597">Phosphoprotein</keyword>
<feature type="repeat" description="ANK" evidence="9">
    <location>
        <begin position="632"/>
        <end position="664"/>
    </location>
</feature>
<evidence type="ECO:0000256" key="7">
    <source>
        <dbReference type="ARBA" id="ARBA00023136"/>
    </source>
</evidence>
<dbReference type="FunFam" id="1.25.40.20:FF:000001">
    <property type="entry name" value="Ankyrin-2 isoform 2"/>
    <property type="match status" value="1"/>
</dbReference>
<dbReference type="Pfam" id="PF00791">
    <property type="entry name" value="ZU5"/>
    <property type="match status" value="1"/>
</dbReference>
<dbReference type="SMART" id="SM00218">
    <property type="entry name" value="ZU5"/>
    <property type="match status" value="1"/>
</dbReference>
<dbReference type="FunFam" id="2.60.220.30:FF:000009">
    <property type="entry name" value="Ankyrin 2, isoform G"/>
    <property type="match status" value="1"/>
</dbReference>
<dbReference type="InterPro" id="IPR002110">
    <property type="entry name" value="Ankyrin_rpt"/>
</dbReference>
<evidence type="ECO:0000256" key="10">
    <source>
        <dbReference type="SAM" id="MobiDB-lite"/>
    </source>
</evidence>
<dbReference type="FunFam" id="1.25.40.20:FF:000003">
    <property type="entry name" value="Ankyrin, isoform B"/>
    <property type="match status" value="1"/>
</dbReference>
<evidence type="ECO:0000259" key="11">
    <source>
        <dbReference type="PROSITE" id="PS50017"/>
    </source>
</evidence>
<feature type="domain" description="ZU5" evidence="12">
    <location>
        <begin position="922"/>
        <end position="1079"/>
    </location>
</feature>
<feature type="repeat" description="ANK" evidence="9">
    <location>
        <begin position="434"/>
        <end position="466"/>
    </location>
</feature>
<dbReference type="SUPFAM" id="SSF48403">
    <property type="entry name" value="Ankyrin repeat"/>
    <property type="match status" value="3"/>
</dbReference>
<dbReference type="SUPFAM" id="SSF47986">
    <property type="entry name" value="DEATH domain"/>
    <property type="match status" value="1"/>
</dbReference>
<dbReference type="FunFam" id="2.60.40.2660:FF:000001">
    <property type="entry name" value="Ankyrin-3 isoform 2"/>
    <property type="match status" value="1"/>
</dbReference>
<dbReference type="Gene3D" id="2.60.220.30">
    <property type="match status" value="2"/>
</dbReference>
<dbReference type="PROSITE" id="PS51145">
    <property type="entry name" value="ZU5"/>
    <property type="match status" value="2"/>
</dbReference>
<dbReference type="Gene3D" id="1.25.40.20">
    <property type="entry name" value="Ankyrin repeat-containing domain"/>
    <property type="match status" value="3"/>
</dbReference>